<dbReference type="EMBL" id="JABSTQ010010093">
    <property type="protein sequence ID" value="KAG0423516.1"/>
    <property type="molecule type" value="Genomic_DNA"/>
</dbReference>
<dbReference type="Proteomes" id="UP000805193">
    <property type="component" value="Unassembled WGS sequence"/>
</dbReference>
<comment type="caution">
    <text evidence="1">The sequence shown here is derived from an EMBL/GenBank/DDBJ whole genome shotgun (WGS) entry which is preliminary data.</text>
</comment>
<keyword evidence="2" id="KW-1185">Reference proteome</keyword>
<protein>
    <submittedName>
        <fullName evidence="1">Uncharacterized protein</fullName>
    </submittedName>
</protein>
<gene>
    <name evidence="1" type="ORF">HPB47_000708</name>
</gene>
<organism evidence="1 2">
    <name type="scientific">Ixodes persulcatus</name>
    <name type="common">Taiga tick</name>
    <dbReference type="NCBI Taxonomy" id="34615"/>
    <lineage>
        <taxon>Eukaryota</taxon>
        <taxon>Metazoa</taxon>
        <taxon>Ecdysozoa</taxon>
        <taxon>Arthropoda</taxon>
        <taxon>Chelicerata</taxon>
        <taxon>Arachnida</taxon>
        <taxon>Acari</taxon>
        <taxon>Parasitiformes</taxon>
        <taxon>Ixodida</taxon>
        <taxon>Ixodoidea</taxon>
        <taxon>Ixodidae</taxon>
        <taxon>Ixodinae</taxon>
        <taxon>Ixodes</taxon>
    </lineage>
</organism>
<name>A0AC60PRB4_IXOPE</name>
<sequence length="107" mass="11484">MLAATGSKSPVDSQLRHESVDKLLSILGDTSVANIFAGASKKEASESEDRFEAWERGEIDYMGADAFENIQAKLDEAIKASDASKGSSSCQNPSLSETDFCEIFGRS</sequence>
<evidence type="ECO:0000313" key="1">
    <source>
        <dbReference type="EMBL" id="KAG0423516.1"/>
    </source>
</evidence>
<evidence type="ECO:0000313" key="2">
    <source>
        <dbReference type="Proteomes" id="UP000805193"/>
    </source>
</evidence>
<reference evidence="1 2" key="1">
    <citation type="journal article" date="2020" name="Cell">
        <title>Large-Scale Comparative Analyses of Tick Genomes Elucidate Their Genetic Diversity and Vector Capacities.</title>
        <authorList>
            <consortium name="Tick Genome and Microbiome Consortium (TIGMIC)"/>
            <person name="Jia N."/>
            <person name="Wang J."/>
            <person name="Shi W."/>
            <person name="Du L."/>
            <person name="Sun Y."/>
            <person name="Zhan W."/>
            <person name="Jiang J.F."/>
            <person name="Wang Q."/>
            <person name="Zhang B."/>
            <person name="Ji P."/>
            <person name="Bell-Sakyi L."/>
            <person name="Cui X.M."/>
            <person name="Yuan T.T."/>
            <person name="Jiang B.G."/>
            <person name="Yang W.F."/>
            <person name="Lam T.T."/>
            <person name="Chang Q.C."/>
            <person name="Ding S.J."/>
            <person name="Wang X.J."/>
            <person name="Zhu J.G."/>
            <person name="Ruan X.D."/>
            <person name="Zhao L."/>
            <person name="Wei J.T."/>
            <person name="Ye R.Z."/>
            <person name="Que T.C."/>
            <person name="Du C.H."/>
            <person name="Zhou Y.H."/>
            <person name="Cheng J.X."/>
            <person name="Dai P.F."/>
            <person name="Guo W.B."/>
            <person name="Han X.H."/>
            <person name="Huang E.J."/>
            <person name="Li L.F."/>
            <person name="Wei W."/>
            <person name="Gao Y.C."/>
            <person name="Liu J.Z."/>
            <person name="Shao H.Z."/>
            <person name="Wang X."/>
            <person name="Wang C.C."/>
            <person name="Yang T.C."/>
            <person name="Huo Q.B."/>
            <person name="Li W."/>
            <person name="Chen H.Y."/>
            <person name="Chen S.E."/>
            <person name="Zhou L.G."/>
            <person name="Ni X.B."/>
            <person name="Tian J.H."/>
            <person name="Sheng Y."/>
            <person name="Liu T."/>
            <person name="Pan Y.S."/>
            <person name="Xia L.Y."/>
            <person name="Li J."/>
            <person name="Zhao F."/>
            <person name="Cao W.C."/>
        </authorList>
    </citation>
    <scope>NUCLEOTIDE SEQUENCE [LARGE SCALE GENOMIC DNA]</scope>
    <source>
        <strain evidence="1">Iper-2018</strain>
    </source>
</reference>
<accession>A0AC60PRB4</accession>
<proteinExistence type="predicted"/>